<proteinExistence type="predicted"/>
<protein>
    <recommendedName>
        <fullName evidence="3">DUF4267 domain-containing protein</fullName>
    </recommendedName>
</protein>
<comment type="caution">
    <text evidence="1">The sequence shown here is derived from an EMBL/GenBank/DDBJ whole genome shotgun (WGS) entry which is preliminary data.</text>
</comment>
<gene>
    <name evidence="1" type="ORF">CG716_18255</name>
</gene>
<evidence type="ECO:0000313" key="2">
    <source>
        <dbReference type="Proteomes" id="UP000216063"/>
    </source>
</evidence>
<evidence type="ECO:0008006" key="3">
    <source>
        <dbReference type="Google" id="ProtNLM"/>
    </source>
</evidence>
<reference evidence="1 2" key="1">
    <citation type="submission" date="2017-07" db="EMBL/GenBank/DDBJ databases">
        <title>The new phylogeny of genus Mycobacterium.</title>
        <authorList>
            <person name="Tortoli E."/>
            <person name="Trovato A."/>
            <person name="Cirillo D.M."/>
        </authorList>
    </citation>
    <scope>NUCLEOTIDE SEQUENCE [LARGE SCALE GENOMIC DNA]</scope>
    <source>
        <strain evidence="1 2">ATCC 33027</strain>
    </source>
</reference>
<dbReference type="RefSeq" id="WP_094482148.1">
    <property type="nucleotide sequence ID" value="NZ_NOZR01000016.1"/>
</dbReference>
<keyword evidence="2" id="KW-1185">Reference proteome</keyword>
<dbReference type="EMBL" id="NOZR01000016">
    <property type="protein sequence ID" value="OYN77478.1"/>
    <property type="molecule type" value="Genomic_DNA"/>
</dbReference>
<dbReference type="OrthoDB" id="4734201at2"/>
<name>A0A255DDH6_9MYCO</name>
<accession>A0A255DDH6</accession>
<dbReference type="AlphaFoldDB" id="A0A255DDH6"/>
<sequence>MSPRLRSVEIVRGLWGAALLAAPATVLTRVHGVEVDSRAVVVARILGARHLAQATLSGLRPSPEVLAAGTWVDGVHAVTAFGLAAVDSRRARAGITDGVVAALWALFGLRDLTTGTTPPPAHERRRDALATTLLPVLPGGRWLEARAHDARATRLPASPPPGAR</sequence>
<evidence type="ECO:0000313" key="1">
    <source>
        <dbReference type="EMBL" id="OYN77478.1"/>
    </source>
</evidence>
<organism evidence="1 2">
    <name type="scientific">Mycolicibacterium sphagni</name>
    <dbReference type="NCBI Taxonomy" id="1786"/>
    <lineage>
        <taxon>Bacteria</taxon>
        <taxon>Bacillati</taxon>
        <taxon>Actinomycetota</taxon>
        <taxon>Actinomycetes</taxon>
        <taxon>Mycobacteriales</taxon>
        <taxon>Mycobacteriaceae</taxon>
        <taxon>Mycolicibacterium</taxon>
    </lineage>
</organism>
<dbReference type="Proteomes" id="UP000216063">
    <property type="component" value="Unassembled WGS sequence"/>
</dbReference>